<dbReference type="InterPro" id="IPR000866">
    <property type="entry name" value="AhpC/TSA"/>
</dbReference>
<dbReference type="InterPro" id="IPR013766">
    <property type="entry name" value="Thioredoxin_domain"/>
</dbReference>
<evidence type="ECO:0000256" key="2">
    <source>
        <dbReference type="ARBA" id="ARBA00022748"/>
    </source>
</evidence>
<keyword evidence="8" id="KW-1185">Reference proteome</keyword>
<dbReference type="InterPro" id="IPR036249">
    <property type="entry name" value="Thioredoxin-like_sf"/>
</dbReference>
<dbReference type="PANTHER" id="PTHR42852:SF6">
    <property type="entry name" value="THIOL:DISULFIDE INTERCHANGE PROTEIN DSBE"/>
    <property type="match status" value="1"/>
</dbReference>
<dbReference type="Gene3D" id="3.40.30.10">
    <property type="entry name" value="Glutaredoxin"/>
    <property type="match status" value="1"/>
</dbReference>
<comment type="subcellular location">
    <subcellularLocation>
        <location evidence="1">Cell envelope</location>
    </subcellularLocation>
</comment>
<comment type="caution">
    <text evidence="7">The sequence shown here is derived from an EMBL/GenBank/DDBJ whole genome shotgun (WGS) entry which is preliminary data.</text>
</comment>
<evidence type="ECO:0000313" key="8">
    <source>
        <dbReference type="Proteomes" id="UP001596915"/>
    </source>
</evidence>
<dbReference type="SUPFAM" id="SSF52833">
    <property type="entry name" value="Thioredoxin-like"/>
    <property type="match status" value="1"/>
</dbReference>
<keyword evidence="3" id="KW-0812">Transmembrane</keyword>
<sequence>MKRPYVPFLAALAFAVALVGVIAFSGSSPGTPAGYHRNKDGTLTIENASRPVSPAFMGADVDGRPIQLSDFAGKTVVVNAWSSRCEPCRKEIPDLVRYHRKMEKQGVVVLGINRDQFADEARGFAQEFDMPYPSVLDPGGKQFFALPKGLLSTQGLPVTLVVDARGRIAATASGPVSEGRLEGLVAAARAS</sequence>
<evidence type="ECO:0000256" key="1">
    <source>
        <dbReference type="ARBA" id="ARBA00004196"/>
    </source>
</evidence>
<protein>
    <submittedName>
        <fullName evidence="7">TlpA family protein disulfide reductase</fullName>
    </submittedName>
</protein>
<evidence type="ECO:0000313" key="7">
    <source>
        <dbReference type="EMBL" id="MFD0626729.1"/>
    </source>
</evidence>
<reference evidence="8" key="1">
    <citation type="journal article" date="2019" name="Int. J. Syst. Evol. Microbiol.">
        <title>The Global Catalogue of Microorganisms (GCM) 10K type strain sequencing project: providing services to taxonomists for standard genome sequencing and annotation.</title>
        <authorList>
            <consortium name="The Broad Institute Genomics Platform"/>
            <consortium name="The Broad Institute Genome Sequencing Center for Infectious Disease"/>
            <person name="Wu L."/>
            <person name="Ma J."/>
        </authorList>
    </citation>
    <scope>NUCLEOTIDE SEQUENCE [LARGE SCALE GENOMIC DNA]</scope>
    <source>
        <strain evidence="8">JCM 12607</strain>
    </source>
</reference>
<feature type="domain" description="Thioredoxin" evidence="6">
    <location>
        <begin position="47"/>
        <end position="190"/>
    </location>
</feature>
<dbReference type="PANTHER" id="PTHR42852">
    <property type="entry name" value="THIOL:DISULFIDE INTERCHANGE PROTEIN DSBE"/>
    <property type="match status" value="1"/>
</dbReference>
<dbReference type="EMBL" id="JBHTGL010000008">
    <property type="protein sequence ID" value="MFD0626729.1"/>
    <property type="molecule type" value="Genomic_DNA"/>
</dbReference>
<keyword evidence="2" id="KW-0201">Cytochrome c-type biogenesis</keyword>
<accession>A0ABW2WYV9</accession>
<keyword evidence="3" id="KW-0735">Signal-anchor</keyword>
<evidence type="ECO:0000256" key="5">
    <source>
        <dbReference type="ARBA" id="ARBA00023284"/>
    </source>
</evidence>
<evidence type="ECO:0000259" key="6">
    <source>
        <dbReference type="PROSITE" id="PS51352"/>
    </source>
</evidence>
<gene>
    <name evidence="7" type="ORF">ACFQ2K_32560</name>
</gene>
<dbReference type="CDD" id="cd02966">
    <property type="entry name" value="TlpA_like_family"/>
    <property type="match status" value="1"/>
</dbReference>
<dbReference type="Proteomes" id="UP001596915">
    <property type="component" value="Unassembled WGS sequence"/>
</dbReference>
<evidence type="ECO:0000256" key="3">
    <source>
        <dbReference type="ARBA" id="ARBA00022968"/>
    </source>
</evidence>
<proteinExistence type="predicted"/>
<evidence type="ECO:0000256" key="4">
    <source>
        <dbReference type="ARBA" id="ARBA00023157"/>
    </source>
</evidence>
<dbReference type="Pfam" id="PF00578">
    <property type="entry name" value="AhpC-TSA"/>
    <property type="match status" value="1"/>
</dbReference>
<organism evidence="7 8">
    <name type="scientific">Streptomyces sanglieri</name>
    <dbReference type="NCBI Taxonomy" id="193460"/>
    <lineage>
        <taxon>Bacteria</taxon>
        <taxon>Bacillati</taxon>
        <taxon>Actinomycetota</taxon>
        <taxon>Actinomycetes</taxon>
        <taxon>Kitasatosporales</taxon>
        <taxon>Streptomycetaceae</taxon>
        <taxon>Streptomyces</taxon>
    </lineage>
</organism>
<name>A0ABW2WYV9_9ACTN</name>
<dbReference type="PROSITE" id="PS51352">
    <property type="entry name" value="THIOREDOXIN_2"/>
    <property type="match status" value="1"/>
</dbReference>
<keyword evidence="5" id="KW-0676">Redox-active center</keyword>
<dbReference type="InterPro" id="IPR050553">
    <property type="entry name" value="Thioredoxin_ResA/DsbE_sf"/>
</dbReference>
<keyword evidence="4" id="KW-1015">Disulfide bond</keyword>